<feature type="transmembrane region" description="Helical" evidence="1">
    <location>
        <begin position="12"/>
        <end position="36"/>
    </location>
</feature>
<keyword evidence="1" id="KW-0472">Membrane</keyword>
<name>A0A449B5S3_9BACT</name>
<evidence type="ECO:0000256" key="1">
    <source>
        <dbReference type="SAM" id="Phobius"/>
    </source>
</evidence>
<keyword evidence="3" id="KW-1185">Reference proteome</keyword>
<feature type="transmembrane region" description="Helical" evidence="1">
    <location>
        <begin position="151"/>
        <end position="169"/>
    </location>
</feature>
<evidence type="ECO:0000313" key="2">
    <source>
        <dbReference type="EMBL" id="VEU75947.1"/>
    </source>
</evidence>
<reference evidence="2 3" key="1">
    <citation type="submission" date="2019-01" db="EMBL/GenBank/DDBJ databases">
        <authorList>
            <consortium name="Pathogen Informatics"/>
        </authorList>
    </citation>
    <scope>NUCLEOTIDE SEQUENCE [LARGE SCALE GENOMIC DNA]</scope>
    <source>
        <strain evidence="2 3">NCTC10179</strain>
    </source>
</reference>
<dbReference type="KEGG" id="mcou:NCTC10179_00104"/>
<feature type="transmembrane region" description="Helical" evidence="1">
    <location>
        <begin position="176"/>
        <end position="193"/>
    </location>
</feature>
<feature type="transmembrane region" description="Helical" evidence="1">
    <location>
        <begin position="199"/>
        <end position="216"/>
    </location>
</feature>
<dbReference type="Proteomes" id="UP000289497">
    <property type="component" value="Chromosome"/>
</dbReference>
<feature type="transmembrane region" description="Helical" evidence="1">
    <location>
        <begin position="48"/>
        <end position="67"/>
    </location>
</feature>
<proteinExistence type="predicted"/>
<sequence length="250" mass="28805">MQIVFLSWFHKSIIASEFVGAFFITFAACVSMFIALRSNKFVFSYHFTHPWAILIAPILIYLIALFFASKGDLVVIIGNPINLFINFFKLLFNNFDLNYFKGFFSICVIQFNAMLFAVILYKAIFKKIAPQNYVRKINNNPDFTMHTFKEFATLFILCASVAVFGNWLLTNNLSLFFLNSAINALITGLMLFFTKNKGYFTSNLNVLYGVNFIYLINKQKTWKSTLALVISTFTTIIFCAFWALMLTLFN</sequence>
<gene>
    <name evidence="2" type="ORF">NCTC10179_00104</name>
</gene>
<feature type="transmembrane region" description="Helical" evidence="1">
    <location>
        <begin position="228"/>
        <end position="249"/>
    </location>
</feature>
<protein>
    <submittedName>
        <fullName evidence="2">Uncharacterized protein</fullName>
    </submittedName>
</protein>
<keyword evidence="1" id="KW-1133">Transmembrane helix</keyword>
<feature type="transmembrane region" description="Helical" evidence="1">
    <location>
        <begin position="103"/>
        <end position="124"/>
    </location>
</feature>
<dbReference type="EMBL" id="LR215039">
    <property type="protein sequence ID" value="VEU75947.1"/>
    <property type="molecule type" value="Genomic_DNA"/>
</dbReference>
<keyword evidence="1" id="KW-0812">Transmembrane</keyword>
<dbReference type="AlphaFoldDB" id="A0A449B5S3"/>
<accession>A0A449B5S3</accession>
<organism evidence="2 3">
    <name type="scientific">Mycoplasmopsis columboralis</name>
    <dbReference type="NCBI Taxonomy" id="171282"/>
    <lineage>
        <taxon>Bacteria</taxon>
        <taxon>Bacillati</taxon>
        <taxon>Mycoplasmatota</taxon>
        <taxon>Mycoplasmoidales</taxon>
        <taxon>Metamycoplasmataceae</taxon>
        <taxon>Mycoplasmopsis</taxon>
    </lineage>
</organism>
<evidence type="ECO:0000313" key="3">
    <source>
        <dbReference type="Proteomes" id="UP000289497"/>
    </source>
</evidence>
<dbReference type="RefSeq" id="WP_129693731.1">
    <property type="nucleotide sequence ID" value="NZ_LR215039.1"/>
</dbReference>
<feature type="transmembrane region" description="Helical" evidence="1">
    <location>
        <begin position="73"/>
        <end position="91"/>
    </location>
</feature>